<dbReference type="PANTHER" id="PTHR43581:SF4">
    <property type="entry name" value="ATP_GTP PHOSPHATASE"/>
    <property type="match status" value="1"/>
</dbReference>
<dbReference type="CDD" id="cd01026">
    <property type="entry name" value="TOPRIM_OLD"/>
    <property type="match status" value="1"/>
</dbReference>
<proteinExistence type="predicted"/>
<protein>
    <recommendedName>
        <fullName evidence="5">ATP-dependent endonuclease</fullName>
    </recommendedName>
</protein>
<comment type="caution">
    <text evidence="3">The sequence shown here is derived from an EMBL/GenBank/DDBJ whole genome shotgun (WGS) entry which is preliminary data.</text>
</comment>
<dbReference type="OrthoDB" id="3237462at2"/>
<accession>A0A317ZXK9</accession>
<dbReference type="Proteomes" id="UP000246722">
    <property type="component" value="Unassembled WGS sequence"/>
</dbReference>
<reference evidence="3 4" key="1">
    <citation type="submission" date="2018-05" db="EMBL/GenBank/DDBJ databases">
        <title>Genetic diversity of glacier-inhabiting Cryobacterium bacteria in China and description of Cryobacterium mengkeensis sp. nov. and Arthrobacter glacialis sp. nov.</title>
        <authorList>
            <person name="Liu Q."/>
            <person name="Xin Y.-H."/>
        </authorList>
    </citation>
    <scope>NUCLEOTIDE SEQUENCE [LARGE SCALE GENOMIC DNA]</scope>
    <source>
        <strain evidence="3 4">SK-1</strain>
    </source>
</reference>
<evidence type="ECO:0000313" key="4">
    <source>
        <dbReference type="Proteomes" id="UP000246722"/>
    </source>
</evidence>
<dbReference type="InterPro" id="IPR034139">
    <property type="entry name" value="TOPRIM_OLD"/>
</dbReference>
<evidence type="ECO:0000313" key="3">
    <source>
        <dbReference type="EMBL" id="PXA72069.1"/>
    </source>
</evidence>
<organism evidence="3 4">
    <name type="scientific">Cryobacterium arcticum</name>
    <dbReference type="NCBI Taxonomy" id="670052"/>
    <lineage>
        <taxon>Bacteria</taxon>
        <taxon>Bacillati</taxon>
        <taxon>Actinomycetota</taxon>
        <taxon>Actinomycetes</taxon>
        <taxon>Micrococcales</taxon>
        <taxon>Microbacteriaceae</taxon>
        <taxon>Cryobacterium</taxon>
    </lineage>
</organism>
<dbReference type="EMBL" id="QHLY01000005">
    <property type="protein sequence ID" value="PXA72069.1"/>
    <property type="molecule type" value="Genomic_DNA"/>
</dbReference>
<dbReference type="PANTHER" id="PTHR43581">
    <property type="entry name" value="ATP/GTP PHOSPHATASE"/>
    <property type="match status" value="1"/>
</dbReference>
<feature type="domain" description="OLD protein-like TOPRIM" evidence="2">
    <location>
        <begin position="457"/>
        <end position="524"/>
    </location>
</feature>
<dbReference type="RefSeq" id="WP_110125592.1">
    <property type="nucleotide sequence ID" value="NZ_QHLY01000005.1"/>
</dbReference>
<dbReference type="InterPro" id="IPR027417">
    <property type="entry name" value="P-loop_NTPase"/>
</dbReference>
<evidence type="ECO:0008006" key="5">
    <source>
        <dbReference type="Google" id="ProtNLM"/>
    </source>
</evidence>
<evidence type="ECO:0000259" key="1">
    <source>
        <dbReference type="Pfam" id="PF13175"/>
    </source>
</evidence>
<dbReference type="AlphaFoldDB" id="A0A317ZXK9"/>
<evidence type="ECO:0000259" key="2">
    <source>
        <dbReference type="Pfam" id="PF20469"/>
    </source>
</evidence>
<keyword evidence="4" id="KW-1185">Reference proteome</keyword>
<sequence>MKFEALHIQNFRAHFDTEIPLSDFGCLIGENNAGKSSVLHALHFALKGTPPSKLESADFSDIAKPIRVEVTLKEIGQDDLERIADEGNRASVSNVLISGRLTLVRTAVLGSKSILQIMQQVPKAPGWSLADLNDAMKGKSGAALRMAAVSLIPELDKVLADRPTQISIRDEREKLVGALPEEALELRDGPPPTGIEAAMRSLLPEVIYIEAVKDSASEMKTSDSATFGKLLKILLDEVTDQFGDIEQAFAEVQRKLSRFQAPDGETKDLRLEEVKLIESTIERFVQESFPGVKLRMDVPAPELRTILGGAELMIDDGHMGPIGSKGDGLKRTVAFAILRAYTSLREGGLATGSQSSKSRQSYLLLFEEPELYLHPRAQRQLFDALSIFALEHPVMVTTHSPVFFSAESTSTFIKLVKSPKSATCPSSVRPFPVDFRGQLSARDAFQLVCHENNEAALFARTVVLVEGDSDVVVFPHLAKLLNSNWDSVEQNIVFIRTGGKTSIGRYRDFFAHFDISVHAIADLDSLVDGFRNLTEDGILTSKRDALMAEVDRHIVSATSESVPGRKIRDAVSRGDVRGLWQGAQDSFTEWRACPTADMAAVVEEKMTRLFDWPRGGEKLIVLQSGDAGVDAHLDSVLRGLHEERVHVLRRGDLESYYGGEHRVGDKVRGAVAFCSETPSLIAYRERHGSDADDVETELRDLLEPIYREITV</sequence>
<gene>
    <name evidence="3" type="ORF">CTB96_03975</name>
</gene>
<dbReference type="SUPFAM" id="SSF52540">
    <property type="entry name" value="P-loop containing nucleoside triphosphate hydrolases"/>
    <property type="match status" value="1"/>
</dbReference>
<feature type="domain" description="Endonuclease GajA/Old nuclease/RecF-like AAA" evidence="1">
    <location>
        <begin position="1"/>
        <end position="402"/>
    </location>
</feature>
<dbReference type="InterPro" id="IPR051396">
    <property type="entry name" value="Bact_Antivir_Def_Nuclease"/>
</dbReference>
<name>A0A317ZXK9_9MICO</name>
<dbReference type="InterPro" id="IPR041685">
    <property type="entry name" value="AAA_GajA/Old/RecF-like"/>
</dbReference>
<dbReference type="Gene3D" id="3.40.50.300">
    <property type="entry name" value="P-loop containing nucleotide triphosphate hydrolases"/>
    <property type="match status" value="2"/>
</dbReference>
<dbReference type="Pfam" id="PF13175">
    <property type="entry name" value="AAA_15"/>
    <property type="match status" value="1"/>
</dbReference>
<dbReference type="Pfam" id="PF20469">
    <property type="entry name" value="OLD-like_TOPRIM"/>
    <property type="match status" value="1"/>
</dbReference>